<dbReference type="RefSeq" id="XP_013182015.1">
    <property type="nucleotide sequence ID" value="XM_013326561.1"/>
</dbReference>
<accession>A0AAJ6ZYG3</accession>
<dbReference type="PANTHER" id="PTHR13438">
    <property type="entry name" value="AMINOACYL TRNA SYNTHASE COMPLEX-INTERACTING MULTIFUNCTIONAL PROTEIN"/>
    <property type="match status" value="1"/>
</dbReference>
<reference evidence="1" key="1">
    <citation type="submission" date="2025-08" db="UniProtKB">
        <authorList>
            <consortium name="RefSeq"/>
        </authorList>
    </citation>
    <scope>IDENTIFICATION</scope>
</reference>
<dbReference type="KEGG" id="pxu:106128257"/>
<proteinExistence type="predicted"/>
<dbReference type="GeneID" id="106128257"/>
<dbReference type="PANTHER" id="PTHR13438:SF2">
    <property type="entry name" value="AMINOACYL TRNA SYNTHASE COMPLEX-INTERACTING MULTIFUNCTIONAL PROTEIN 2"/>
    <property type="match status" value="1"/>
</dbReference>
<sequence>MYHMKTIVPVEDNIMLPQCMYYLKNPNNNLKIDEVELNISDQVMRFLKNSPNKTMIELEQRQTQLLQKLDVLYDRIKTISTLCKLDVQPKIATRKSELILEPEEIVVVLDPKILPSFLGLFLKRSPNLHVTWHIHSSVSTEDSFKIKDFFKNKPDLSFNNLNANKIAVLKNRTNLRLIFKNVSASAELRMSSLDVPLVGIVNILRFLCLLYPTVIQYDQNDYFVDNLLDQCHLLEKTSGKQMEDIITQIFFQCKGWVYKNELSIVDVAAFIIIQMKGVVKAVPKTWYNKCEKTFM</sequence>
<dbReference type="GO" id="GO:0017101">
    <property type="term" value="C:aminoacyl-tRNA synthetase multienzyme complex"/>
    <property type="evidence" value="ECO:0007669"/>
    <property type="project" value="InterPro"/>
</dbReference>
<dbReference type="Gene3D" id="1.20.1050.130">
    <property type="match status" value="1"/>
</dbReference>
<dbReference type="InterPro" id="IPR042360">
    <property type="entry name" value="AIMP2"/>
</dbReference>
<gene>
    <name evidence="1" type="primary">LOC106128257</name>
</gene>
<name>A0AAJ6ZYG3_PAPXU</name>
<dbReference type="AlphaFoldDB" id="A0AAJ6ZYG3"/>
<protein>
    <submittedName>
        <fullName evidence="1">Uncharacterized protein LOC106128257 isoform X1</fullName>
    </submittedName>
</protein>
<dbReference type="Proteomes" id="UP000694872">
    <property type="component" value="Unplaced"/>
</dbReference>
<organism evidence="1">
    <name type="scientific">Papilio xuthus</name>
    <name type="common">Asian swallowtail butterfly</name>
    <dbReference type="NCBI Taxonomy" id="66420"/>
    <lineage>
        <taxon>Eukaryota</taxon>
        <taxon>Metazoa</taxon>
        <taxon>Ecdysozoa</taxon>
        <taxon>Arthropoda</taxon>
        <taxon>Hexapoda</taxon>
        <taxon>Insecta</taxon>
        <taxon>Pterygota</taxon>
        <taxon>Neoptera</taxon>
        <taxon>Endopterygota</taxon>
        <taxon>Lepidoptera</taxon>
        <taxon>Glossata</taxon>
        <taxon>Ditrysia</taxon>
        <taxon>Papilionoidea</taxon>
        <taxon>Papilionidae</taxon>
        <taxon>Papilioninae</taxon>
        <taxon>Papilio</taxon>
    </lineage>
</organism>
<evidence type="ECO:0000313" key="1">
    <source>
        <dbReference type="RefSeq" id="XP_013182015.1"/>
    </source>
</evidence>